<gene>
    <name evidence="2" type="ORF">NE237_028126</name>
</gene>
<evidence type="ECO:0000256" key="1">
    <source>
        <dbReference type="SAM" id="Phobius"/>
    </source>
</evidence>
<keyword evidence="3" id="KW-1185">Reference proteome</keyword>
<evidence type="ECO:0000313" key="2">
    <source>
        <dbReference type="EMBL" id="KAJ4951294.1"/>
    </source>
</evidence>
<dbReference type="EMBL" id="JAMYWD010000012">
    <property type="protein sequence ID" value="KAJ4951294.1"/>
    <property type="molecule type" value="Genomic_DNA"/>
</dbReference>
<comment type="caution">
    <text evidence="2">The sequence shown here is derived from an EMBL/GenBank/DDBJ whole genome shotgun (WGS) entry which is preliminary data.</text>
</comment>
<accession>A0A9Q0GT74</accession>
<organism evidence="2 3">
    <name type="scientific">Protea cynaroides</name>
    <dbReference type="NCBI Taxonomy" id="273540"/>
    <lineage>
        <taxon>Eukaryota</taxon>
        <taxon>Viridiplantae</taxon>
        <taxon>Streptophyta</taxon>
        <taxon>Embryophyta</taxon>
        <taxon>Tracheophyta</taxon>
        <taxon>Spermatophyta</taxon>
        <taxon>Magnoliopsida</taxon>
        <taxon>Proteales</taxon>
        <taxon>Proteaceae</taxon>
        <taxon>Protea</taxon>
    </lineage>
</organism>
<feature type="transmembrane region" description="Helical" evidence="1">
    <location>
        <begin position="88"/>
        <end position="106"/>
    </location>
</feature>
<dbReference type="AlphaFoldDB" id="A0A9Q0GT74"/>
<sequence>MTPPTIYTLISSIPFTILINSLDNFCFLGFAMEPELDSSWMLRLVVSKKRVFSNGTDSEVFNIENARLSLMGCCYDLPTANIIRTGEFALRVAMLSISSILIVFSASSTRKRVQTCHNFFSL</sequence>
<dbReference type="Proteomes" id="UP001141806">
    <property type="component" value="Unassembled WGS sequence"/>
</dbReference>
<name>A0A9Q0GT74_9MAGN</name>
<proteinExistence type="predicted"/>
<evidence type="ECO:0000313" key="3">
    <source>
        <dbReference type="Proteomes" id="UP001141806"/>
    </source>
</evidence>
<keyword evidence="1" id="KW-0472">Membrane</keyword>
<feature type="transmembrane region" description="Helical" evidence="1">
    <location>
        <begin position="6"/>
        <end position="31"/>
    </location>
</feature>
<keyword evidence="1" id="KW-1133">Transmembrane helix</keyword>
<keyword evidence="1" id="KW-0812">Transmembrane</keyword>
<reference evidence="2" key="1">
    <citation type="journal article" date="2023" name="Plant J.">
        <title>The genome of the king protea, Protea cynaroides.</title>
        <authorList>
            <person name="Chang J."/>
            <person name="Duong T.A."/>
            <person name="Schoeman C."/>
            <person name="Ma X."/>
            <person name="Roodt D."/>
            <person name="Barker N."/>
            <person name="Li Z."/>
            <person name="Van de Peer Y."/>
            <person name="Mizrachi E."/>
        </authorList>
    </citation>
    <scope>NUCLEOTIDE SEQUENCE</scope>
    <source>
        <tissue evidence="2">Young leaves</tissue>
    </source>
</reference>
<protein>
    <submittedName>
        <fullName evidence="2">Uncharacterized protein</fullName>
    </submittedName>
</protein>